<name>A0AAV5X259_9BILA</name>
<gene>
    <name evidence="1" type="ORF">PFISCL1PPCAC_17728</name>
    <name evidence="2" type="ORF">PFISCL1PPCAC_28814</name>
</gene>
<protein>
    <submittedName>
        <fullName evidence="2">Uncharacterized protein</fullName>
    </submittedName>
</protein>
<accession>A0AAV5X259</accession>
<dbReference type="EMBL" id="BTSY01000005">
    <property type="protein sequence ID" value="GMT26431.1"/>
    <property type="molecule type" value="Genomic_DNA"/>
</dbReference>
<dbReference type="AlphaFoldDB" id="A0AAV5X259"/>
<feature type="non-terminal residue" evidence="2">
    <location>
        <position position="1"/>
    </location>
</feature>
<organism evidence="2 3">
    <name type="scientific">Pristionchus fissidentatus</name>
    <dbReference type="NCBI Taxonomy" id="1538716"/>
    <lineage>
        <taxon>Eukaryota</taxon>
        <taxon>Metazoa</taxon>
        <taxon>Ecdysozoa</taxon>
        <taxon>Nematoda</taxon>
        <taxon>Chromadorea</taxon>
        <taxon>Rhabditida</taxon>
        <taxon>Rhabditina</taxon>
        <taxon>Diplogasteromorpha</taxon>
        <taxon>Diplogasteroidea</taxon>
        <taxon>Neodiplogasteridae</taxon>
        <taxon>Pristionchus</taxon>
    </lineage>
</organism>
<dbReference type="Proteomes" id="UP001432322">
    <property type="component" value="Unassembled WGS sequence"/>
</dbReference>
<keyword evidence="3" id="KW-1185">Reference proteome</keyword>
<evidence type="ECO:0000313" key="1">
    <source>
        <dbReference type="EMBL" id="GMT26431.1"/>
    </source>
</evidence>
<comment type="caution">
    <text evidence="2">The sequence shown here is derived from an EMBL/GenBank/DDBJ whole genome shotgun (WGS) entry which is preliminary data.</text>
</comment>
<proteinExistence type="predicted"/>
<reference evidence="2" key="1">
    <citation type="submission" date="2023-10" db="EMBL/GenBank/DDBJ databases">
        <title>Genome assembly of Pristionchus species.</title>
        <authorList>
            <person name="Yoshida K."/>
            <person name="Sommer R.J."/>
        </authorList>
    </citation>
    <scope>NUCLEOTIDE SEQUENCE</scope>
    <source>
        <strain evidence="2">RS5133</strain>
    </source>
</reference>
<evidence type="ECO:0000313" key="2">
    <source>
        <dbReference type="EMBL" id="GMT37517.1"/>
    </source>
</evidence>
<evidence type="ECO:0000313" key="3">
    <source>
        <dbReference type="Proteomes" id="UP001432322"/>
    </source>
</evidence>
<sequence length="91" mass="11198">LVAARSLKKDRSYHLRINNLCMHLAPDLHKCHEQGMESRVNYDELSLARRAFLDWCYDYYEEYYRKPLRPEYSIEERHKVRYQLVLSRFTV</sequence>
<dbReference type="EMBL" id="BTSY01000166">
    <property type="protein sequence ID" value="GMT37517.1"/>
    <property type="molecule type" value="Genomic_DNA"/>
</dbReference>